<dbReference type="PANTHER" id="PTHR43434:SF26">
    <property type="entry name" value="PYROPHOSPHATASE PPAX"/>
    <property type="match status" value="1"/>
</dbReference>
<dbReference type="SFLD" id="SFLDS00003">
    <property type="entry name" value="Haloacid_Dehalogenase"/>
    <property type="match status" value="1"/>
</dbReference>
<gene>
    <name evidence="1" type="ORF">E2556_10665</name>
</gene>
<organism evidence="1 2">
    <name type="scientific">Staphylococcus croceilyticus</name>
    <dbReference type="NCBI Taxonomy" id="319942"/>
    <lineage>
        <taxon>Bacteria</taxon>
        <taxon>Bacillati</taxon>
        <taxon>Bacillota</taxon>
        <taxon>Bacilli</taxon>
        <taxon>Bacillales</taxon>
        <taxon>Staphylococcaceae</taxon>
        <taxon>Staphylococcus</taxon>
    </lineage>
</organism>
<accession>A0ABY2KAG3</accession>
<dbReference type="InterPro" id="IPR041492">
    <property type="entry name" value="HAD_2"/>
</dbReference>
<dbReference type="SUPFAM" id="SSF56784">
    <property type="entry name" value="HAD-like"/>
    <property type="match status" value="1"/>
</dbReference>
<dbReference type="InterPro" id="IPR023198">
    <property type="entry name" value="PGP-like_dom2"/>
</dbReference>
<dbReference type="Gene3D" id="3.40.50.1000">
    <property type="entry name" value="HAD superfamily/HAD-like"/>
    <property type="match status" value="1"/>
</dbReference>
<evidence type="ECO:0000313" key="1">
    <source>
        <dbReference type="EMBL" id="TGA73527.1"/>
    </source>
</evidence>
<dbReference type="NCBIfam" id="TIGR01549">
    <property type="entry name" value="HAD-SF-IA-v1"/>
    <property type="match status" value="1"/>
</dbReference>
<dbReference type="InterPro" id="IPR050155">
    <property type="entry name" value="HAD-like_hydrolase_sf"/>
</dbReference>
<reference evidence="1 2" key="1">
    <citation type="submission" date="2019-04" db="EMBL/GenBank/DDBJ databases">
        <title>Genomic characterization of Staphylococcus petrasii strains.</title>
        <authorList>
            <person name="Vrbovska V."/>
            <person name="Kovarovic V."/>
            <person name="Maslanova I."/>
            <person name="Indrakova A."/>
            <person name="Petras P."/>
            <person name="Sedo O."/>
            <person name="Svec P."/>
            <person name="Fisarova L."/>
            <person name="Sedlacek I."/>
            <person name="Doskar J."/>
            <person name="Pantucek R."/>
        </authorList>
    </citation>
    <scope>NUCLEOTIDE SEQUENCE [LARGE SCALE GENOMIC DNA]</scope>
    <source>
        <strain evidence="1 2">CCM 8421</strain>
    </source>
</reference>
<dbReference type="Gene3D" id="1.10.150.240">
    <property type="entry name" value="Putative phosphatase, domain 2"/>
    <property type="match status" value="1"/>
</dbReference>
<keyword evidence="2" id="KW-1185">Reference proteome</keyword>
<proteinExistence type="predicted"/>
<dbReference type="GO" id="GO:0016787">
    <property type="term" value="F:hydrolase activity"/>
    <property type="evidence" value="ECO:0007669"/>
    <property type="project" value="UniProtKB-KW"/>
</dbReference>
<protein>
    <submittedName>
        <fullName evidence="1">HAD family hydrolase</fullName>
    </submittedName>
</protein>
<sequence>MNYENYIFDFDGTLGDSKECSIVATQQAFKTFGLNVPSEEEITYYMGIPIEVSFLKMSERELSEQEVEQLLILFRETYRKYESEYLKPFDGILETLQTLHQNNKNLFVVSSKKTDVLIRNLESIGISTYIKEAVGSDKVAAYKPDPDGILTIMNKYHLNKEETVYIGDAIFDIQMAKRGEVGAIAVTWGSHSQSDLENEHPDYIITQPNELTHLS</sequence>
<dbReference type="Proteomes" id="UP000298482">
    <property type="component" value="Unassembled WGS sequence"/>
</dbReference>
<dbReference type="PANTHER" id="PTHR43434">
    <property type="entry name" value="PHOSPHOGLYCOLATE PHOSPHATASE"/>
    <property type="match status" value="1"/>
</dbReference>
<dbReference type="InterPro" id="IPR023214">
    <property type="entry name" value="HAD_sf"/>
</dbReference>
<dbReference type="InterPro" id="IPR036412">
    <property type="entry name" value="HAD-like_sf"/>
</dbReference>
<comment type="caution">
    <text evidence="1">The sequence shown here is derived from an EMBL/GenBank/DDBJ whole genome shotgun (WGS) entry which is preliminary data.</text>
</comment>
<dbReference type="Pfam" id="PF13419">
    <property type="entry name" value="HAD_2"/>
    <property type="match status" value="1"/>
</dbReference>
<keyword evidence="1" id="KW-0378">Hydrolase</keyword>
<dbReference type="InterPro" id="IPR006439">
    <property type="entry name" value="HAD-SF_hydro_IA"/>
</dbReference>
<evidence type="ECO:0000313" key="2">
    <source>
        <dbReference type="Proteomes" id="UP000298482"/>
    </source>
</evidence>
<dbReference type="SFLD" id="SFLDG01129">
    <property type="entry name" value="C1.5:_HAD__Beta-PGM__Phosphata"/>
    <property type="match status" value="1"/>
</dbReference>
<dbReference type="EMBL" id="SRJF01000018">
    <property type="protein sequence ID" value="TGA73527.1"/>
    <property type="molecule type" value="Genomic_DNA"/>
</dbReference>
<dbReference type="SFLD" id="SFLDG01135">
    <property type="entry name" value="C1.5.6:_HAD__Beta-PGM__Phospha"/>
    <property type="match status" value="1"/>
</dbReference>
<name>A0ABY2KAG3_9STAP</name>
<dbReference type="RefSeq" id="WP_103329601.1">
    <property type="nucleotide sequence ID" value="NZ_PPRD01000072.1"/>
</dbReference>